<feature type="domain" description="ABC transporter" evidence="11">
    <location>
        <begin position="1361"/>
        <end position="1604"/>
    </location>
</feature>
<comment type="similarity">
    <text evidence="2">Belongs to the ABC transporter superfamily. ABCA family.</text>
</comment>
<dbReference type="GO" id="GO:0016887">
    <property type="term" value="F:ATP hydrolysis activity"/>
    <property type="evidence" value="ECO:0007669"/>
    <property type="project" value="InterPro"/>
</dbReference>
<feature type="transmembrane region" description="Helical" evidence="10">
    <location>
        <begin position="1078"/>
        <end position="1101"/>
    </location>
</feature>
<evidence type="ECO:0000256" key="3">
    <source>
        <dbReference type="ARBA" id="ARBA00022448"/>
    </source>
</evidence>
<dbReference type="GO" id="GO:0140359">
    <property type="term" value="F:ABC-type transporter activity"/>
    <property type="evidence" value="ECO:0007669"/>
    <property type="project" value="InterPro"/>
</dbReference>
<organism evidence="12 13">
    <name type="scientific">Pocillopora meandrina</name>
    <dbReference type="NCBI Taxonomy" id="46732"/>
    <lineage>
        <taxon>Eukaryota</taxon>
        <taxon>Metazoa</taxon>
        <taxon>Cnidaria</taxon>
        <taxon>Anthozoa</taxon>
        <taxon>Hexacorallia</taxon>
        <taxon>Scleractinia</taxon>
        <taxon>Astrocoeniina</taxon>
        <taxon>Pocilloporidae</taxon>
        <taxon>Pocillopora</taxon>
    </lineage>
</organism>
<evidence type="ECO:0000256" key="7">
    <source>
        <dbReference type="ARBA" id="ARBA00022840"/>
    </source>
</evidence>
<comment type="subcellular location">
    <subcellularLocation>
        <location evidence="1">Membrane</location>
        <topology evidence="1">Multi-pass membrane protein</topology>
    </subcellularLocation>
</comment>
<evidence type="ECO:0000256" key="4">
    <source>
        <dbReference type="ARBA" id="ARBA00022692"/>
    </source>
</evidence>
<keyword evidence="9 10" id="KW-0472">Membrane</keyword>
<reference evidence="12 13" key="1">
    <citation type="submission" date="2022-05" db="EMBL/GenBank/DDBJ databases">
        <authorList>
            <consortium name="Genoscope - CEA"/>
            <person name="William W."/>
        </authorList>
    </citation>
    <scope>NUCLEOTIDE SEQUENCE [LARGE SCALE GENOMIC DNA]</scope>
</reference>
<dbReference type="PROSITE" id="PS50893">
    <property type="entry name" value="ABC_TRANSPORTER_2"/>
    <property type="match status" value="2"/>
</dbReference>
<dbReference type="FunFam" id="3.40.50.300:FF:000335">
    <property type="entry name" value="ATP binding cassette subfamily A member 5"/>
    <property type="match status" value="1"/>
</dbReference>
<feature type="transmembrane region" description="Helical" evidence="10">
    <location>
        <begin position="1282"/>
        <end position="1303"/>
    </location>
</feature>
<evidence type="ECO:0000313" key="12">
    <source>
        <dbReference type="EMBL" id="CAH3168620.1"/>
    </source>
</evidence>
<feature type="transmembrane region" description="Helical" evidence="10">
    <location>
        <begin position="1224"/>
        <end position="1244"/>
    </location>
</feature>
<protein>
    <recommendedName>
        <fullName evidence="11">ABC transporter domain-containing protein</fullName>
    </recommendedName>
</protein>
<feature type="domain" description="ABC transporter" evidence="11">
    <location>
        <begin position="489"/>
        <end position="723"/>
    </location>
</feature>
<accession>A0AAU9Y3Q1</accession>
<feature type="transmembrane region" description="Helical" evidence="10">
    <location>
        <begin position="900"/>
        <end position="918"/>
    </location>
</feature>
<keyword evidence="7" id="KW-0067">ATP-binding</keyword>
<evidence type="ECO:0000256" key="10">
    <source>
        <dbReference type="SAM" id="Phobius"/>
    </source>
</evidence>
<dbReference type="CDD" id="cd03263">
    <property type="entry name" value="ABC_subfamily_A"/>
    <property type="match status" value="2"/>
</dbReference>
<dbReference type="PANTHER" id="PTHR19229">
    <property type="entry name" value="ATP-BINDING CASSETTE TRANSPORTER SUBFAMILY A ABCA"/>
    <property type="match status" value="1"/>
</dbReference>
<feature type="transmembrane region" description="Helical" evidence="10">
    <location>
        <begin position="272"/>
        <end position="296"/>
    </location>
</feature>
<dbReference type="SMART" id="SM00382">
    <property type="entry name" value="AAA"/>
    <property type="match status" value="2"/>
</dbReference>
<dbReference type="GO" id="GO:0005524">
    <property type="term" value="F:ATP binding"/>
    <property type="evidence" value="ECO:0007669"/>
    <property type="project" value="UniProtKB-KW"/>
</dbReference>
<dbReference type="InterPro" id="IPR017871">
    <property type="entry name" value="ABC_transporter-like_CS"/>
</dbReference>
<dbReference type="PANTHER" id="PTHR19229:SF250">
    <property type="entry name" value="ABC TRANSPORTER DOMAIN-CONTAINING PROTEIN-RELATED"/>
    <property type="match status" value="1"/>
</dbReference>
<dbReference type="GO" id="GO:0005886">
    <property type="term" value="C:plasma membrane"/>
    <property type="evidence" value="ECO:0007669"/>
    <property type="project" value="UniProtKB-ARBA"/>
</dbReference>
<feature type="transmembrane region" description="Helical" evidence="10">
    <location>
        <begin position="308"/>
        <end position="333"/>
    </location>
</feature>
<dbReference type="GO" id="GO:0005319">
    <property type="term" value="F:lipid transporter activity"/>
    <property type="evidence" value="ECO:0007669"/>
    <property type="project" value="TreeGrafter"/>
</dbReference>
<feature type="transmembrane region" description="Helical" evidence="10">
    <location>
        <begin position="339"/>
        <end position="359"/>
    </location>
</feature>
<dbReference type="Proteomes" id="UP001159428">
    <property type="component" value="Unassembled WGS sequence"/>
</dbReference>
<feature type="transmembrane region" description="Helical" evidence="10">
    <location>
        <begin position="1122"/>
        <end position="1145"/>
    </location>
</feature>
<dbReference type="SUPFAM" id="SSF52540">
    <property type="entry name" value="P-loop containing nucleoside triphosphate hydrolases"/>
    <property type="match status" value="2"/>
</dbReference>
<dbReference type="InterPro" id="IPR056264">
    <property type="entry name" value="R2_ABCA1-4-like"/>
</dbReference>
<evidence type="ECO:0000256" key="2">
    <source>
        <dbReference type="ARBA" id="ARBA00008869"/>
    </source>
</evidence>
<dbReference type="InterPro" id="IPR013525">
    <property type="entry name" value="ABC2_TM"/>
</dbReference>
<keyword evidence="6" id="KW-0547">Nucleotide-binding</keyword>
<evidence type="ECO:0000313" key="13">
    <source>
        <dbReference type="Proteomes" id="UP001159428"/>
    </source>
</evidence>
<dbReference type="InterPro" id="IPR003593">
    <property type="entry name" value="AAA+_ATPase"/>
</dbReference>
<dbReference type="FunFam" id="3.40.50.300:FF:000436">
    <property type="entry name" value="ATP binding cassette subfamily A member 9"/>
    <property type="match status" value="1"/>
</dbReference>
<dbReference type="InterPro" id="IPR027417">
    <property type="entry name" value="P-loop_NTPase"/>
</dbReference>
<dbReference type="InterPro" id="IPR026082">
    <property type="entry name" value="ABCA"/>
</dbReference>
<dbReference type="Pfam" id="PF12698">
    <property type="entry name" value="ABC2_membrane_3"/>
    <property type="match status" value="2"/>
</dbReference>
<dbReference type="Pfam" id="PF23321">
    <property type="entry name" value="R1_ABCA1"/>
    <property type="match status" value="1"/>
</dbReference>
<evidence type="ECO:0000259" key="11">
    <source>
        <dbReference type="PROSITE" id="PS50893"/>
    </source>
</evidence>
<name>A0AAU9Y3Q1_9CNID</name>
<keyword evidence="3" id="KW-0813">Transport</keyword>
<dbReference type="EMBL" id="CALNXJ010000185">
    <property type="protein sequence ID" value="CAH3168620.1"/>
    <property type="molecule type" value="Genomic_DNA"/>
</dbReference>
<proteinExistence type="inferred from homology"/>
<gene>
    <name evidence="12" type="ORF">PMEA_00009353</name>
</gene>
<evidence type="ECO:0000256" key="9">
    <source>
        <dbReference type="ARBA" id="ARBA00023136"/>
    </source>
</evidence>
<evidence type="ECO:0000256" key="5">
    <source>
        <dbReference type="ARBA" id="ARBA00022737"/>
    </source>
</evidence>
<dbReference type="Pfam" id="PF00005">
    <property type="entry name" value="ABC_tran"/>
    <property type="match status" value="2"/>
</dbReference>
<sequence>MGIIQQTKYLVLKNFHIKKRNKRETLQEILIPIWWIVLLVIIRRTIPTELKPAVGENEIPTANISSMGLAGSPGNASSKPNIGYVTNNLASAGPVMEIVRNASKDGANYLEFNSTDSLLAFYKEHTNLLVGIEFEKGKEKGLAYTLRVPAGLPSPKNKLVGLGECHDVHSLFSGGCPANSYIVMKIATLQTIIDAAITKVEVNLSHYNVPDIQAKMMPKGSYKQPVGGFAITILIYMVMAFAPYITVLLVNLVQEKELKLKELLRIMGTSDIAYWLSWIITYAVIMLVAVLILNAITILGNIFSNSNYIVIVIICYLYGLSIITMSFMFTPFFKSAKSAGLFASLVTTILATIAIPLVLVEVSNVVKWLLSLFSPTAFALALYEAVEGEGLNFDNWSTKGSFPSMYPTLMLLVDTVLYLLLALYFDAVIPGEYGQHRPPYFIFTPSFWKSICSKKEQQKAPSRQLSARVEEASEDIEAMPADLQGSEVISIHKLRKVYHGKEEVVAVDGVSMDIYEGHVTALLGHNGAGKTTLIAMMTGMVPATEGYATVYGKDITDPNQMQEIRKGIGVCQQQNVLFDFVTVKEHLEFYSGLKEVPVEQRGDMVSSLLKEIDLADQRDTLSKDLSGGQKRKLSVGIALIGDPKVVILDEPTSGMDPYSRRLMWSLLKEKCKNRVVLLTTHFMDEADILADYKAILSKGKLRCAGSSLFLKNRFGIGYHLNMALAENCNTQPLIELVQSKVEGAEAIRHHGKEMSFALPMEQVSCFPDLLKALEDNNDSSEGCAAPLLGVTSYGVSMTTLEEVFLQLEDTSEESEKSTDDAQESFDQSRANLLAPSDAVNIEDGGSRISGSFNALHNTGVELNNTELMADSQKLVWKAKQQVLGLLWIRWLMSIRSPAKIFFQIIIPPILMISGLLILRGAKNDSQSATGLEPLKLTPEMYLKPGSKESYASFALLQNSTKETIDHVMKYLSDYNVGTMLVSSISSILSKSSHDLYNLGFNILKFPADNLSPSSDISSSFEMRYNDTAVHSVPVGINILGSILHMNALKSQNKTPYPLESTILAFPDLKPQWTYDNTAFVSILLIGMALAIIPGSFGILVVAERQMKMRHLLRVSGVSSFVYWLELLISDGIVVLIPVILMLILIPAFQLPSLSPPPAMGCLVIAALLYIPAGILFSYLMSFMFNAWDVSQQVLPNVFTFTAIIPFLTVSLVDMTASRDTAIVLHYVFVFLLPPYPVFGALYYIDSVYRYESILAAFRAGGQSVDVEVTASNYFKWTKYNGIPAALIAPVFHTILFSGLIYLLDQHKTGGAVSCKCSKSMTDKNNVHVDRSFSFMQQGSKQSLDETDEDVRREKEKVSNMVSIEDSTFSAIVKGLWKRFGSGKKAKTVVKDLYFGVEQGEVFGLLGPNGAGKTTSLNMVTADIPPTRGKVYVAGYDVRKQSHEAFQHMGFCPQEDALWPMITLQEHLEAFARIRGVPWGEVKRVVEHYLSALRITEHAKKRTQDLSGGTKRKVSFAMAMLGDPQLLLLDEPSTGMDPSARRFLWNTISRNVHGNRGAVLTTHSMEEADALCSRIGIMVKGQLKCLGSTQHLKSIYGSGYTLELKLKQSHTSGPCPEGSMEQLHNYVIELLPGATQSEVFGGRVIYKVPKEGVGALSVIFTKLEKGKEEIGIEEYSFSQSTLEQVFLEFAKEQDDDRTGAKDNKEEIVYVHNGGSHPAV</sequence>
<keyword evidence="8 10" id="KW-1133">Transmembrane helix</keyword>
<evidence type="ECO:0000256" key="1">
    <source>
        <dbReference type="ARBA" id="ARBA00004141"/>
    </source>
</evidence>
<keyword evidence="13" id="KW-1185">Reference proteome</keyword>
<feature type="transmembrane region" description="Helical" evidence="10">
    <location>
        <begin position="1193"/>
        <end position="1212"/>
    </location>
</feature>
<feature type="transmembrane region" description="Helical" evidence="10">
    <location>
        <begin position="226"/>
        <end position="252"/>
    </location>
</feature>
<keyword evidence="5" id="KW-0677">Repeat</keyword>
<comment type="caution">
    <text evidence="12">The sequence shown here is derived from an EMBL/GenBank/DDBJ whole genome shotgun (WGS) entry which is preliminary data.</text>
</comment>
<keyword evidence="4 10" id="KW-0812">Transmembrane</keyword>
<evidence type="ECO:0000256" key="8">
    <source>
        <dbReference type="ARBA" id="ARBA00022989"/>
    </source>
</evidence>
<feature type="transmembrane region" description="Helical" evidence="10">
    <location>
        <begin position="1157"/>
        <end position="1181"/>
    </location>
</feature>
<evidence type="ECO:0000256" key="6">
    <source>
        <dbReference type="ARBA" id="ARBA00022741"/>
    </source>
</evidence>
<feature type="transmembrane region" description="Helical" evidence="10">
    <location>
        <begin position="406"/>
        <end position="425"/>
    </location>
</feature>
<dbReference type="InterPro" id="IPR003439">
    <property type="entry name" value="ABC_transporter-like_ATP-bd"/>
</dbReference>
<dbReference type="Gene3D" id="3.40.50.300">
    <property type="entry name" value="P-loop containing nucleotide triphosphate hydrolases"/>
    <property type="match status" value="2"/>
</dbReference>
<dbReference type="PROSITE" id="PS00211">
    <property type="entry name" value="ABC_TRANSPORTER_1"/>
    <property type="match status" value="1"/>
</dbReference>